<keyword evidence="9 19" id="KW-0863">Zinc-finger</keyword>
<dbReference type="Proteomes" id="UP000009886">
    <property type="component" value="Unassembled WGS sequence"/>
</dbReference>
<keyword evidence="6 21" id="KW-0812">Transmembrane</keyword>
<comment type="caution">
    <text evidence="24">The sequence shown here is derived from an EMBL/GenBank/DDBJ whole genome shotgun (WGS) entry which is preliminary data.</text>
</comment>
<evidence type="ECO:0000256" key="7">
    <source>
        <dbReference type="ARBA" id="ARBA00022723"/>
    </source>
</evidence>
<evidence type="ECO:0000256" key="11">
    <source>
        <dbReference type="ARBA" id="ARBA00022833"/>
    </source>
</evidence>
<evidence type="ECO:0000256" key="3">
    <source>
        <dbReference type="ARBA" id="ARBA00004906"/>
    </source>
</evidence>
<dbReference type="SMART" id="SM00184">
    <property type="entry name" value="RING"/>
    <property type="match status" value="1"/>
</dbReference>
<evidence type="ECO:0000256" key="18">
    <source>
        <dbReference type="ARBA" id="ARBA00082128"/>
    </source>
</evidence>
<dbReference type="EMBL" id="AKCU01000471">
    <property type="protein sequence ID" value="EKV06775.1"/>
    <property type="molecule type" value="Genomic_DNA"/>
</dbReference>
<sequence length="792" mass="88895">MDNRGSFFFFLLVIYLLLSSQSRPALIDEDRARQHELNHERQVLRVLNGSKYGDFDPPANRWLPFSGLRGNDSYAWDLLPQVKGLACHQLQSAVSIAGLEPPDGLVDPTVSPTLNLTKFLLPVYRNSTGKLRGDWVRRTEGADRREPLNTTAIAEEHEYFTHEFSHNITGNGGTFYFDLEEGGGEEIQLGDGILREMRASLTVESEDFWGSTWYISLFGVHFPDTGSIVLTTSSEKFDGVFLLPHFMLSSDTYELSHELLLKSLSDTISEKQNRPPTLFPWSSLAGTEQMEFSAPKCEHIIFLQQHPVMLGDATADRLLLERMEQELRYPMGAPIPEPPLMVMSAVVFSPDCGYILHTKGAPEFPPSESLYVTGPKHEEYSKYAARLIFVVSGVFVAQITLLLRQIKEASTPSTRSRISFYTIALMALGDAFVLTFIVLELYAAVSFLVLATASFLAFLSVSYIGMKFMMEIWAVQEPERREQDRPPNPSVSTTRPDTLPLPATALAVRDSGATAIILSPDQDPPENEMDSPPPATRTAPQPLGKFAAIMLILSIWAFLLPRRLGSIYTRFLAAVYLSFWVPQIYRNVMRNCRKALRWDFVAGQSVLRLFPFLYFLTARGNVLFIRPDYTSAFIMTGWVWIQAWILVSQDVLGPRFFVPQGWAPHAYDYHPMLRDLSGVDDDLEGGGVLSIASLRGDERDLVSDSKDDGKQRKDRKKAIFDCAICMQDIEVPVLPAPSSSGGSSVTDGASSILSRRLYMVTPCRHIFHTACLESWMRLRLQCPICRESIPPV</sequence>
<feature type="transmembrane region" description="Helical" evidence="21">
    <location>
        <begin position="445"/>
        <end position="466"/>
    </location>
</feature>
<keyword evidence="11" id="KW-0862">Zinc</keyword>
<dbReference type="InterPro" id="IPR001841">
    <property type="entry name" value="Znf_RING"/>
</dbReference>
<dbReference type="GO" id="GO:0005789">
    <property type="term" value="C:endoplasmic reticulum membrane"/>
    <property type="evidence" value="ECO:0007669"/>
    <property type="project" value="UniProtKB-SubCell"/>
</dbReference>
<dbReference type="GO" id="GO:0061630">
    <property type="term" value="F:ubiquitin protein ligase activity"/>
    <property type="evidence" value="ECO:0007669"/>
    <property type="project" value="UniProtKB-EC"/>
</dbReference>
<evidence type="ECO:0000256" key="8">
    <source>
        <dbReference type="ARBA" id="ARBA00022729"/>
    </source>
</evidence>
<dbReference type="Gene3D" id="3.30.40.10">
    <property type="entry name" value="Zinc/RING finger domain, C3HC4 (zinc finger)"/>
    <property type="match status" value="1"/>
</dbReference>
<evidence type="ECO:0000259" key="23">
    <source>
        <dbReference type="PROSITE" id="PS50089"/>
    </source>
</evidence>
<proteinExistence type="predicted"/>
<evidence type="ECO:0000256" key="21">
    <source>
        <dbReference type="SAM" id="Phobius"/>
    </source>
</evidence>
<keyword evidence="13 21" id="KW-0472">Membrane</keyword>
<feature type="chain" id="PRO_5003928078" description="DSC E3 ubiquitin ligase complex subunit A" evidence="22">
    <location>
        <begin position="25"/>
        <end position="792"/>
    </location>
</feature>
<comment type="subcellular location">
    <subcellularLocation>
        <location evidence="2">Endoplasmic reticulum membrane</location>
        <topology evidence="2">Multi-pass membrane protein</topology>
    </subcellularLocation>
</comment>
<evidence type="ECO:0000256" key="10">
    <source>
        <dbReference type="ARBA" id="ARBA00022786"/>
    </source>
</evidence>
<evidence type="ECO:0000256" key="22">
    <source>
        <dbReference type="SAM" id="SignalP"/>
    </source>
</evidence>
<evidence type="ECO:0000256" key="12">
    <source>
        <dbReference type="ARBA" id="ARBA00022989"/>
    </source>
</evidence>
<evidence type="ECO:0000256" key="5">
    <source>
        <dbReference type="ARBA" id="ARBA00022679"/>
    </source>
</evidence>
<evidence type="ECO:0000256" key="13">
    <source>
        <dbReference type="ARBA" id="ARBA00023136"/>
    </source>
</evidence>
<dbReference type="FunFam" id="3.30.40.10:FF:000626">
    <property type="entry name" value="Transmembrane ubiquitin ligase 1"/>
    <property type="match status" value="1"/>
</dbReference>
<protein>
    <recommendedName>
        <fullName evidence="16">DSC E3 ubiquitin ligase complex subunit A</fullName>
        <ecNumber evidence="4">2.3.2.27</ecNumber>
    </recommendedName>
    <alternativeName>
        <fullName evidence="17">Defective for SREBP cleavage protein A</fullName>
    </alternativeName>
    <alternativeName>
        <fullName evidence="18">RING-type E3 ubiquitin transferase dscA</fullName>
    </alternativeName>
</protein>
<feature type="transmembrane region" description="Helical" evidence="21">
    <location>
        <begin position="418"/>
        <end position="439"/>
    </location>
</feature>
<dbReference type="OrthoDB" id="9984778at2759"/>
<dbReference type="PANTHER" id="PTHR22763:SF162">
    <property type="entry name" value="TRANSMEMBRANE E3 UBIQUITIN-PROTEIN LIGASE 1"/>
    <property type="match status" value="1"/>
</dbReference>
<keyword evidence="8 22" id="KW-0732">Signal</keyword>
<comment type="subunit">
    <text evidence="15">Component of the DSC E3 ubiquitin ligase complex composed of dscA, dscB, dscC and dscD.</text>
</comment>
<feature type="region of interest" description="Disordered" evidence="20">
    <location>
        <begin position="479"/>
        <end position="499"/>
    </location>
</feature>
<feature type="transmembrane region" description="Helical" evidence="21">
    <location>
        <begin position="383"/>
        <end position="406"/>
    </location>
</feature>
<dbReference type="GO" id="GO:0044695">
    <property type="term" value="C:Dsc E3 ubiquitin ligase complex"/>
    <property type="evidence" value="ECO:0007669"/>
    <property type="project" value="TreeGrafter"/>
</dbReference>
<dbReference type="InterPro" id="IPR050731">
    <property type="entry name" value="HRD1_E3_ubiq-ligases"/>
</dbReference>
<evidence type="ECO:0000256" key="19">
    <source>
        <dbReference type="PROSITE-ProRule" id="PRU00175"/>
    </source>
</evidence>
<dbReference type="GO" id="GO:0016567">
    <property type="term" value="P:protein ubiquitination"/>
    <property type="evidence" value="ECO:0007669"/>
    <property type="project" value="UniProtKB-UniPathway"/>
</dbReference>
<keyword evidence="7" id="KW-0479">Metal-binding</keyword>
<evidence type="ECO:0000256" key="20">
    <source>
        <dbReference type="SAM" id="MobiDB-lite"/>
    </source>
</evidence>
<comment type="pathway">
    <text evidence="3">Protein modification; protein ubiquitination.</text>
</comment>
<feature type="signal peptide" evidence="22">
    <location>
        <begin position="1"/>
        <end position="24"/>
    </location>
</feature>
<dbReference type="InterPro" id="IPR021319">
    <property type="entry name" value="DUF2921"/>
</dbReference>
<name>K9FBK1_PEND1</name>
<dbReference type="AlphaFoldDB" id="K9FBK1"/>
<dbReference type="KEGG" id="pdp:PDIP_76820"/>
<evidence type="ECO:0000256" key="14">
    <source>
        <dbReference type="ARBA" id="ARBA00056116"/>
    </source>
</evidence>
<dbReference type="EC" id="2.3.2.27" evidence="4"/>
<dbReference type="GO" id="GO:0008270">
    <property type="term" value="F:zinc ion binding"/>
    <property type="evidence" value="ECO:0007669"/>
    <property type="project" value="UniProtKB-KW"/>
</dbReference>
<evidence type="ECO:0000256" key="1">
    <source>
        <dbReference type="ARBA" id="ARBA00000900"/>
    </source>
</evidence>
<evidence type="ECO:0000256" key="15">
    <source>
        <dbReference type="ARBA" id="ARBA00063126"/>
    </source>
</evidence>
<dbReference type="HOGENOM" id="CLU_010475_0_0_1"/>
<evidence type="ECO:0000256" key="6">
    <source>
        <dbReference type="ARBA" id="ARBA00022692"/>
    </source>
</evidence>
<accession>K9FBK1</accession>
<dbReference type="PANTHER" id="PTHR22763">
    <property type="entry name" value="RING ZINC FINGER PROTEIN"/>
    <property type="match status" value="1"/>
</dbReference>
<organism evidence="24 25">
    <name type="scientific">Penicillium digitatum (strain Pd1 / CECT 20795)</name>
    <name type="common">Green mold</name>
    <dbReference type="NCBI Taxonomy" id="1170230"/>
    <lineage>
        <taxon>Eukaryota</taxon>
        <taxon>Fungi</taxon>
        <taxon>Dikarya</taxon>
        <taxon>Ascomycota</taxon>
        <taxon>Pezizomycotina</taxon>
        <taxon>Eurotiomycetes</taxon>
        <taxon>Eurotiomycetidae</taxon>
        <taxon>Eurotiales</taxon>
        <taxon>Aspergillaceae</taxon>
        <taxon>Penicillium</taxon>
    </lineage>
</organism>
<dbReference type="VEuPathDB" id="FungiDB:PDIP_76820"/>
<comment type="catalytic activity">
    <reaction evidence="1">
        <text>S-ubiquitinyl-[E2 ubiquitin-conjugating enzyme]-L-cysteine + [acceptor protein]-L-lysine = [E2 ubiquitin-conjugating enzyme]-L-cysteine + N(6)-ubiquitinyl-[acceptor protein]-L-lysine.</text>
        <dbReference type="EC" id="2.3.2.27"/>
    </reaction>
</comment>
<evidence type="ECO:0000256" key="9">
    <source>
        <dbReference type="ARBA" id="ARBA00022771"/>
    </source>
</evidence>
<dbReference type="SUPFAM" id="SSF57850">
    <property type="entry name" value="RING/U-box"/>
    <property type="match status" value="1"/>
</dbReference>
<evidence type="ECO:0000256" key="16">
    <source>
        <dbReference type="ARBA" id="ARBA00071072"/>
    </source>
</evidence>
<feature type="transmembrane region" description="Helical" evidence="21">
    <location>
        <begin position="567"/>
        <end position="585"/>
    </location>
</feature>
<keyword evidence="5" id="KW-0808">Transferase</keyword>
<evidence type="ECO:0000256" key="4">
    <source>
        <dbReference type="ARBA" id="ARBA00012483"/>
    </source>
</evidence>
<evidence type="ECO:0000313" key="24">
    <source>
        <dbReference type="EMBL" id="EKV06775.1"/>
    </source>
</evidence>
<feature type="region of interest" description="Disordered" evidence="20">
    <location>
        <begin position="517"/>
        <end position="539"/>
    </location>
</feature>
<reference evidence="25" key="1">
    <citation type="journal article" date="2012" name="BMC Genomics">
        <title>Genome sequence of the necrotrophic fungus Penicillium digitatum, the main postharvest pathogen of citrus.</title>
        <authorList>
            <person name="Marcet-Houben M."/>
            <person name="Ballester A.-R."/>
            <person name="de la Fuente B."/>
            <person name="Harries E."/>
            <person name="Marcos J.F."/>
            <person name="Gonzalez-Candelas L."/>
            <person name="Gabaldon T."/>
        </authorList>
    </citation>
    <scope>NUCLEOTIDE SEQUENCE [LARGE SCALE GENOMIC DNA]</scope>
    <source>
        <strain evidence="25">Pd1 / CECT 20795</strain>
    </source>
</reference>
<evidence type="ECO:0000313" key="25">
    <source>
        <dbReference type="Proteomes" id="UP000009886"/>
    </source>
</evidence>
<feature type="transmembrane region" description="Helical" evidence="21">
    <location>
        <begin position="597"/>
        <end position="617"/>
    </location>
</feature>
<dbReference type="Pfam" id="PF13639">
    <property type="entry name" value="zf-RING_2"/>
    <property type="match status" value="1"/>
</dbReference>
<keyword evidence="10" id="KW-0833">Ubl conjugation pathway</keyword>
<keyword evidence="12 21" id="KW-1133">Transmembrane helix</keyword>
<feature type="domain" description="RING-type" evidence="23">
    <location>
        <begin position="722"/>
        <end position="786"/>
    </location>
</feature>
<evidence type="ECO:0000256" key="17">
    <source>
        <dbReference type="ARBA" id="ARBA00077885"/>
    </source>
</evidence>
<feature type="transmembrane region" description="Helical" evidence="21">
    <location>
        <begin position="543"/>
        <end position="561"/>
    </location>
</feature>
<dbReference type="GO" id="GO:0043161">
    <property type="term" value="P:proteasome-mediated ubiquitin-dependent protein catabolic process"/>
    <property type="evidence" value="ECO:0007669"/>
    <property type="project" value="TreeGrafter"/>
</dbReference>
<dbReference type="PROSITE" id="PS50089">
    <property type="entry name" value="ZF_RING_2"/>
    <property type="match status" value="1"/>
</dbReference>
<comment type="function">
    <text evidence="14">Catalytic component of the DSC E3 ubiquitin ligase complex which is required for the srbA transcriptional activator proteolytic cleavage to release the soluble transcription factor from the membrane in low oxygen or sterol conditions. Required for growth during hypoxia and triazole drug susceptibility, as well as for virulence in a murine model of invasive pulmonary aspergillosis (IPA).</text>
</comment>
<dbReference type="UniPathway" id="UPA00143"/>
<gene>
    <name evidence="24" type="ORF">PDIP_76820</name>
</gene>
<dbReference type="InterPro" id="IPR013083">
    <property type="entry name" value="Znf_RING/FYVE/PHD"/>
</dbReference>
<dbReference type="Pfam" id="PF11145">
    <property type="entry name" value="DUF2921"/>
    <property type="match status" value="2"/>
</dbReference>
<evidence type="ECO:0000256" key="2">
    <source>
        <dbReference type="ARBA" id="ARBA00004477"/>
    </source>
</evidence>